<feature type="compositionally biased region" description="Polar residues" evidence="1">
    <location>
        <begin position="1"/>
        <end position="21"/>
    </location>
</feature>
<accession>A0A016SUR5</accession>
<protein>
    <submittedName>
        <fullName evidence="2">Uncharacterized protein</fullName>
    </submittedName>
</protein>
<evidence type="ECO:0000313" key="2">
    <source>
        <dbReference type="EMBL" id="EYB94142.1"/>
    </source>
</evidence>
<reference evidence="3" key="1">
    <citation type="journal article" date="2015" name="Nat. Genet.">
        <title>The genome and transcriptome of the zoonotic hookworm Ancylostoma ceylanicum identify infection-specific gene families.</title>
        <authorList>
            <person name="Schwarz E.M."/>
            <person name="Hu Y."/>
            <person name="Antoshechkin I."/>
            <person name="Miller M.M."/>
            <person name="Sternberg P.W."/>
            <person name="Aroian R.V."/>
        </authorList>
    </citation>
    <scope>NUCLEOTIDE SEQUENCE</scope>
    <source>
        <strain evidence="3">HY135</strain>
    </source>
</reference>
<proteinExistence type="predicted"/>
<comment type="caution">
    <text evidence="2">The sequence shown here is derived from an EMBL/GenBank/DDBJ whole genome shotgun (WGS) entry which is preliminary data.</text>
</comment>
<evidence type="ECO:0000256" key="1">
    <source>
        <dbReference type="SAM" id="MobiDB-lite"/>
    </source>
</evidence>
<sequence>MNLVNFNPKRQSYVSAKSTKPNRSDRFASPQGYPMPQRLTTTTSKQQIVFPGKMTRIAGQETTKHRRQAISLGAERLPVESWRFRLSDFKALNANLLPPPVQHVHTDQRRWDAHKGALKMSLCSSD</sequence>
<dbReference type="AlphaFoldDB" id="A0A016SUR5"/>
<evidence type="ECO:0000313" key="3">
    <source>
        <dbReference type="Proteomes" id="UP000024635"/>
    </source>
</evidence>
<name>A0A016SUR5_9BILA</name>
<dbReference type="Proteomes" id="UP000024635">
    <property type="component" value="Unassembled WGS sequence"/>
</dbReference>
<dbReference type="EMBL" id="JARK01001511">
    <property type="protein sequence ID" value="EYB94142.1"/>
    <property type="molecule type" value="Genomic_DNA"/>
</dbReference>
<keyword evidence="3" id="KW-1185">Reference proteome</keyword>
<feature type="region of interest" description="Disordered" evidence="1">
    <location>
        <begin position="1"/>
        <end position="38"/>
    </location>
</feature>
<organism evidence="2 3">
    <name type="scientific">Ancylostoma ceylanicum</name>
    <dbReference type="NCBI Taxonomy" id="53326"/>
    <lineage>
        <taxon>Eukaryota</taxon>
        <taxon>Metazoa</taxon>
        <taxon>Ecdysozoa</taxon>
        <taxon>Nematoda</taxon>
        <taxon>Chromadorea</taxon>
        <taxon>Rhabditida</taxon>
        <taxon>Rhabditina</taxon>
        <taxon>Rhabditomorpha</taxon>
        <taxon>Strongyloidea</taxon>
        <taxon>Ancylostomatidae</taxon>
        <taxon>Ancylostomatinae</taxon>
        <taxon>Ancylostoma</taxon>
    </lineage>
</organism>
<gene>
    <name evidence="2" type="primary">Acey_s0175.g513</name>
    <name evidence="2" type="ORF">Y032_0175g513</name>
</gene>